<reference evidence="3" key="2">
    <citation type="journal article" date="2023" name="Proc. Natl. Acad. Sci. U.S.A.">
        <title>A global phylogenomic analysis of the shiitake genus Lentinula.</title>
        <authorList>
            <person name="Sierra-Patev S."/>
            <person name="Min B."/>
            <person name="Naranjo-Ortiz M."/>
            <person name="Looney B."/>
            <person name="Konkel Z."/>
            <person name="Slot J.C."/>
            <person name="Sakamoto Y."/>
            <person name="Steenwyk J.L."/>
            <person name="Rokas A."/>
            <person name="Carro J."/>
            <person name="Camarero S."/>
            <person name="Ferreira P."/>
            <person name="Molpeceres G."/>
            <person name="Ruiz-Duenas F.J."/>
            <person name="Serrano A."/>
            <person name="Henrissat B."/>
            <person name="Drula E."/>
            <person name="Hughes K.W."/>
            <person name="Mata J.L."/>
            <person name="Ishikawa N.K."/>
            <person name="Vargas-Isla R."/>
            <person name="Ushijima S."/>
            <person name="Smith C.A."/>
            <person name="Donoghue J."/>
            <person name="Ahrendt S."/>
            <person name="Andreopoulos W."/>
            <person name="He G."/>
            <person name="LaButti K."/>
            <person name="Lipzen A."/>
            <person name="Ng V."/>
            <person name="Riley R."/>
            <person name="Sandor L."/>
            <person name="Barry K."/>
            <person name="Martinez A.T."/>
            <person name="Xiao Y."/>
            <person name="Gibbons J.G."/>
            <person name="Terashima K."/>
            <person name="Grigoriev I.V."/>
            <person name="Hibbett D."/>
        </authorList>
    </citation>
    <scope>NUCLEOTIDE SEQUENCE</scope>
    <source>
        <strain evidence="3">ET3784</strain>
    </source>
</reference>
<gene>
    <name evidence="3" type="ORF">DFJ43DRAFT_1141100</name>
</gene>
<feature type="domain" description="BTB" evidence="2">
    <location>
        <begin position="110"/>
        <end position="184"/>
    </location>
</feature>
<feature type="region of interest" description="Disordered" evidence="1">
    <location>
        <begin position="231"/>
        <end position="336"/>
    </location>
</feature>
<feature type="region of interest" description="Disordered" evidence="1">
    <location>
        <begin position="36"/>
        <end position="55"/>
    </location>
</feature>
<protein>
    <recommendedName>
        <fullName evidence="2">BTB domain-containing protein</fullName>
    </recommendedName>
</protein>
<evidence type="ECO:0000313" key="4">
    <source>
        <dbReference type="Proteomes" id="UP001176059"/>
    </source>
</evidence>
<name>A0AA38MWZ2_9AGAR</name>
<dbReference type="AlphaFoldDB" id="A0AA38MWZ2"/>
<feature type="compositionally biased region" description="Basic and acidic residues" evidence="1">
    <location>
        <begin position="244"/>
        <end position="256"/>
    </location>
</feature>
<dbReference type="InterPro" id="IPR000210">
    <property type="entry name" value="BTB/POZ_dom"/>
</dbReference>
<proteinExistence type="predicted"/>
<feature type="compositionally biased region" description="Low complexity" evidence="1">
    <location>
        <begin position="37"/>
        <end position="47"/>
    </location>
</feature>
<reference evidence="3" key="1">
    <citation type="submission" date="2022-08" db="EMBL/GenBank/DDBJ databases">
        <authorList>
            <consortium name="DOE Joint Genome Institute"/>
            <person name="Min B."/>
            <person name="Sierra-Patev S."/>
            <person name="Naranjo-Ortiz M."/>
            <person name="Looney B."/>
            <person name="Konkel Z."/>
            <person name="Slot J.C."/>
            <person name="Sakamoto Y."/>
            <person name="Steenwyk J.L."/>
            <person name="Rokas A."/>
            <person name="Carro J."/>
            <person name="Camarero S."/>
            <person name="Ferreira P."/>
            <person name="Molpeceres G."/>
            <person name="Ruiz-duenas F.J."/>
            <person name="Serrano A."/>
            <person name="Henrissat B."/>
            <person name="Drula E."/>
            <person name="Hughes K.W."/>
            <person name="Mata J.L."/>
            <person name="Ishikawa N.K."/>
            <person name="Vargas-Isla R."/>
            <person name="Ushijima S."/>
            <person name="Smith C.A."/>
            <person name="Ahrendt S."/>
            <person name="Andreopoulos W."/>
            <person name="He G."/>
            <person name="LaButti K."/>
            <person name="Lipzen A."/>
            <person name="Ng V."/>
            <person name="Riley R."/>
            <person name="Sandor L."/>
            <person name="Barry K."/>
            <person name="Martinez A.T."/>
            <person name="Xiao Y."/>
            <person name="Gibbons J.G."/>
            <person name="Terashima K."/>
            <person name="Hibbett D.S."/>
            <person name="Grigoriev I.V."/>
        </authorList>
    </citation>
    <scope>NUCLEOTIDE SEQUENCE</scope>
    <source>
        <strain evidence="3">ET3784</strain>
    </source>
</reference>
<dbReference type="Proteomes" id="UP001176059">
    <property type="component" value="Unassembled WGS sequence"/>
</dbReference>
<feature type="compositionally biased region" description="Polar residues" evidence="1">
    <location>
        <begin position="301"/>
        <end position="310"/>
    </location>
</feature>
<evidence type="ECO:0000259" key="2">
    <source>
        <dbReference type="PROSITE" id="PS50097"/>
    </source>
</evidence>
<accession>A0AA38MWZ2</accession>
<sequence>MAPACHFTMSHLSKFSSLSSLFEVTIILGVVLSRKNSSSSSSDDIISGDPSQFTKDSSLKRSFWGIAYTPEGTLYPDCDAKLSCHNLHQLSWVQQITESLALRWGIYAAADFIPLLKVENSLFKVHHYFFERESPKFQEMLTRPPPTGQSSYGSLTNPVVLDVTSEEFQQLLWVFYNPRENIYVPLQTEERVHSRIILRKERLKIRFAAAYEEALATLNMEPKSWNIRRIQRPLPPPAATSETSTDKMDGLHRMETTEVSTVRTGRTNSLSSEITNSKRQPQSPNEDLSNRASSPPGLITRSRSGKSGVSSEEPDNTCSEHVRRVHSRKSISSLASKVSRRASTLLSIKSNLGQSIESALSIPQSSFISRLLVSTEIHFVYLMKPHF</sequence>
<evidence type="ECO:0000256" key="1">
    <source>
        <dbReference type="SAM" id="MobiDB-lite"/>
    </source>
</evidence>
<dbReference type="EMBL" id="JANVFO010000059">
    <property type="protein sequence ID" value="KAJ3721309.1"/>
    <property type="molecule type" value="Genomic_DNA"/>
</dbReference>
<organism evidence="3 4">
    <name type="scientific">Lentinula guzmanii</name>
    <dbReference type="NCBI Taxonomy" id="2804957"/>
    <lineage>
        <taxon>Eukaryota</taxon>
        <taxon>Fungi</taxon>
        <taxon>Dikarya</taxon>
        <taxon>Basidiomycota</taxon>
        <taxon>Agaricomycotina</taxon>
        <taxon>Agaricomycetes</taxon>
        <taxon>Agaricomycetidae</taxon>
        <taxon>Agaricales</taxon>
        <taxon>Marasmiineae</taxon>
        <taxon>Omphalotaceae</taxon>
        <taxon>Lentinula</taxon>
    </lineage>
</organism>
<feature type="compositionally biased region" description="Polar residues" evidence="1">
    <location>
        <begin position="257"/>
        <end position="293"/>
    </location>
</feature>
<keyword evidence="4" id="KW-1185">Reference proteome</keyword>
<comment type="caution">
    <text evidence="3">The sequence shown here is derived from an EMBL/GenBank/DDBJ whole genome shotgun (WGS) entry which is preliminary data.</text>
</comment>
<evidence type="ECO:0000313" key="3">
    <source>
        <dbReference type="EMBL" id="KAJ3721309.1"/>
    </source>
</evidence>
<dbReference type="PROSITE" id="PS50097">
    <property type="entry name" value="BTB"/>
    <property type="match status" value="1"/>
</dbReference>